<evidence type="ECO:0000313" key="2">
    <source>
        <dbReference type="EMBL" id="KAK1925156.1"/>
    </source>
</evidence>
<organism evidence="2 3">
    <name type="scientific">Papiliotrema laurentii</name>
    <name type="common">Cryptococcus laurentii</name>
    <dbReference type="NCBI Taxonomy" id="5418"/>
    <lineage>
        <taxon>Eukaryota</taxon>
        <taxon>Fungi</taxon>
        <taxon>Dikarya</taxon>
        <taxon>Basidiomycota</taxon>
        <taxon>Agaricomycotina</taxon>
        <taxon>Tremellomycetes</taxon>
        <taxon>Tremellales</taxon>
        <taxon>Rhynchogastremaceae</taxon>
        <taxon>Papiliotrema</taxon>
    </lineage>
</organism>
<reference evidence="2" key="1">
    <citation type="submission" date="2023-02" db="EMBL/GenBank/DDBJ databases">
        <title>Identification and recombinant expression of a fungal hydrolase from Papiliotrema laurentii that hydrolyzes apple cutin and clears colloidal polyester polyurethane.</title>
        <authorList>
            <consortium name="DOE Joint Genome Institute"/>
            <person name="Roman V.A."/>
            <person name="Bojanowski C."/>
            <person name="Crable B.R."/>
            <person name="Wagner D.N."/>
            <person name="Hung C.S."/>
            <person name="Nadeau L.J."/>
            <person name="Schratz L."/>
            <person name="Haridas S."/>
            <person name="Pangilinan J."/>
            <person name="Lipzen A."/>
            <person name="Na H."/>
            <person name="Yan M."/>
            <person name="Ng V."/>
            <person name="Grigoriev I.V."/>
            <person name="Spatafora J.W."/>
            <person name="Barlow D."/>
            <person name="Biffinger J."/>
            <person name="Kelley-Loughnane N."/>
            <person name="Varaljay V.A."/>
            <person name="Crookes-Goodson W.J."/>
        </authorList>
    </citation>
    <scope>NUCLEOTIDE SEQUENCE</scope>
    <source>
        <strain evidence="2">5307AH</strain>
    </source>
</reference>
<accession>A0AAD9FRZ5</accession>
<sequence length="204" mass="22487">MKHNWLESHVRLCPPTLTLQGRTRFRRPQAPKETSRQLDSRQRKALRPERGLKVISPHLSNASWRIITPESIFYWRPPSGRPRAPKAGWDPLEPRSVNTPMAGEPGHVGSMPPHYLTAACSIRNTSAEGRGHLRQGGIAAQWLLATASTAGGAEACRGYGPRWTQGRLLIGEATHHQEPLCGHGPHVTVGPQRLGLPGFVPLVR</sequence>
<dbReference type="EMBL" id="JAODAN010000004">
    <property type="protein sequence ID" value="KAK1925156.1"/>
    <property type="molecule type" value="Genomic_DNA"/>
</dbReference>
<evidence type="ECO:0000256" key="1">
    <source>
        <dbReference type="SAM" id="MobiDB-lite"/>
    </source>
</evidence>
<feature type="region of interest" description="Disordered" evidence="1">
    <location>
        <begin position="25"/>
        <end position="51"/>
    </location>
</feature>
<feature type="compositionally biased region" description="Basic and acidic residues" evidence="1">
    <location>
        <begin position="33"/>
        <end position="51"/>
    </location>
</feature>
<gene>
    <name evidence="2" type="ORF">DB88DRAFT_253320</name>
</gene>
<dbReference type="AlphaFoldDB" id="A0AAD9FRZ5"/>
<name>A0AAD9FRZ5_PAPLA</name>
<evidence type="ECO:0000313" key="3">
    <source>
        <dbReference type="Proteomes" id="UP001182556"/>
    </source>
</evidence>
<dbReference type="Proteomes" id="UP001182556">
    <property type="component" value="Unassembled WGS sequence"/>
</dbReference>
<protein>
    <submittedName>
        <fullName evidence="2">Uncharacterized protein</fullName>
    </submittedName>
</protein>
<keyword evidence="3" id="KW-1185">Reference proteome</keyword>
<proteinExistence type="predicted"/>
<comment type="caution">
    <text evidence="2">The sequence shown here is derived from an EMBL/GenBank/DDBJ whole genome shotgun (WGS) entry which is preliminary data.</text>
</comment>